<keyword evidence="5" id="KW-0325">Glycoprotein</keyword>
<evidence type="ECO:0000259" key="9">
    <source>
        <dbReference type="Pfam" id="PF22666"/>
    </source>
</evidence>
<dbReference type="Gene3D" id="2.60.120.260">
    <property type="entry name" value="Galactose-binding domain-like"/>
    <property type="match status" value="1"/>
</dbReference>
<reference evidence="10 11" key="1">
    <citation type="submission" date="2023-02" db="EMBL/GenBank/DDBJ databases">
        <title>Genome sequence of Lentisphaera profundi SAORIC-696.</title>
        <authorList>
            <person name="Kim e."/>
            <person name="Cho J.-C."/>
            <person name="Choi A."/>
            <person name="Kang I."/>
        </authorList>
    </citation>
    <scope>NUCLEOTIDE SEQUENCE [LARGE SCALE GENOMIC DNA]</scope>
    <source>
        <strain evidence="10 11">SAORIC-696</strain>
    </source>
</reference>
<dbReference type="PANTHER" id="PTHR43730:SF1">
    <property type="entry name" value="BETA-MANNOSIDASE"/>
    <property type="match status" value="1"/>
</dbReference>
<evidence type="ECO:0000259" key="8">
    <source>
        <dbReference type="Pfam" id="PF17753"/>
    </source>
</evidence>
<keyword evidence="4" id="KW-0378">Hydrolase</keyword>
<dbReference type="Pfam" id="PF22666">
    <property type="entry name" value="Glyco_hydro_2_N2"/>
    <property type="match status" value="1"/>
</dbReference>
<dbReference type="RefSeq" id="WP_274152226.1">
    <property type="nucleotide sequence ID" value="NZ_CP117812.1"/>
</dbReference>
<gene>
    <name evidence="10" type="ORF">PQO03_17810</name>
</gene>
<dbReference type="EC" id="3.2.1.25" evidence="3"/>
<dbReference type="InterPro" id="IPR013783">
    <property type="entry name" value="Ig-like_fold"/>
</dbReference>
<comment type="catalytic activity">
    <reaction evidence="1">
        <text>Hydrolysis of terminal, non-reducing beta-D-mannose residues in beta-D-mannosides.</text>
        <dbReference type="EC" id="3.2.1.25"/>
    </reaction>
</comment>
<dbReference type="InterPro" id="IPR006102">
    <property type="entry name" value="Ig-like_GH2"/>
</dbReference>
<dbReference type="Proteomes" id="UP001214250">
    <property type="component" value="Chromosome 2"/>
</dbReference>
<dbReference type="PANTHER" id="PTHR43730">
    <property type="entry name" value="BETA-MANNOSIDASE"/>
    <property type="match status" value="1"/>
</dbReference>
<protein>
    <recommendedName>
        <fullName evidence="3">beta-mannosidase</fullName>
        <ecNumber evidence="3">3.2.1.25</ecNumber>
    </recommendedName>
</protein>
<evidence type="ECO:0000313" key="11">
    <source>
        <dbReference type="Proteomes" id="UP001214250"/>
    </source>
</evidence>
<organism evidence="10 11">
    <name type="scientific">Lentisphaera profundi</name>
    <dbReference type="NCBI Taxonomy" id="1658616"/>
    <lineage>
        <taxon>Bacteria</taxon>
        <taxon>Pseudomonadati</taxon>
        <taxon>Lentisphaerota</taxon>
        <taxon>Lentisphaeria</taxon>
        <taxon>Lentisphaerales</taxon>
        <taxon>Lentisphaeraceae</taxon>
        <taxon>Lentisphaera</taxon>
    </lineage>
</organism>
<name>A0ABY7VV95_9BACT</name>
<dbReference type="InterPro" id="IPR041625">
    <property type="entry name" value="Beta-mannosidase_Ig"/>
</dbReference>
<comment type="similarity">
    <text evidence="2">Belongs to the glycosyl hydrolase 2 family.</text>
</comment>
<evidence type="ECO:0000256" key="4">
    <source>
        <dbReference type="ARBA" id="ARBA00022801"/>
    </source>
</evidence>
<dbReference type="SUPFAM" id="SSF49785">
    <property type="entry name" value="Galactose-binding domain-like"/>
    <property type="match status" value="1"/>
</dbReference>
<proteinExistence type="inferred from homology"/>
<dbReference type="Pfam" id="PF17753">
    <property type="entry name" value="Ig_mannosidase"/>
    <property type="match status" value="1"/>
</dbReference>
<evidence type="ECO:0000256" key="6">
    <source>
        <dbReference type="ARBA" id="ARBA00023295"/>
    </source>
</evidence>
<dbReference type="EMBL" id="CP117812">
    <property type="protein sequence ID" value="WDE97684.1"/>
    <property type="molecule type" value="Genomic_DNA"/>
</dbReference>
<dbReference type="Pfam" id="PF00703">
    <property type="entry name" value="Glyco_hydro_2"/>
    <property type="match status" value="1"/>
</dbReference>
<evidence type="ECO:0000256" key="2">
    <source>
        <dbReference type="ARBA" id="ARBA00007401"/>
    </source>
</evidence>
<dbReference type="InterPro" id="IPR054593">
    <property type="entry name" value="Beta-mannosidase-like_N2"/>
</dbReference>
<keyword evidence="6" id="KW-0326">Glycosidase</keyword>
<dbReference type="InterPro" id="IPR036156">
    <property type="entry name" value="Beta-gal/glucu_dom_sf"/>
</dbReference>
<evidence type="ECO:0000259" key="7">
    <source>
        <dbReference type="Pfam" id="PF00703"/>
    </source>
</evidence>
<evidence type="ECO:0000256" key="3">
    <source>
        <dbReference type="ARBA" id="ARBA00012754"/>
    </source>
</evidence>
<dbReference type="InterPro" id="IPR008979">
    <property type="entry name" value="Galactose-bd-like_sf"/>
</dbReference>
<dbReference type="SUPFAM" id="SSF49303">
    <property type="entry name" value="beta-Galactosidase/glucuronidase domain"/>
    <property type="match status" value="3"/>
</dbReference>
<evidence type="ECO:0000256" key="1">
    <source>
        <dbReference type="ARBA" id="ARBA00000829"/>
    </source>
</evidence>
<evidence type="ECO:0000313" key="10">
    <source>
        <dbReference type="EMBL" id="WDE97684.1"/>
    </source>
</evidence>
<sequence>MKTLDLNNEWILQGFSPDKSKKLDLTAQVPGHVHLDLSTHGHLPDMFWKKNADQCQWPEFWEWSYKKTFDLPQDYEAENMYLQFDGLDTFANIYLNGKKFGTPDDFSSENMFLPCEFDISQHWLKLQGNVLEVHFTSIHNAVSLANKLKPLPGAFADPLRPYVRRMQCTFGWDWVHRFIGAGIWKPCRIISFPKARIENSYVFTSSLNDKKAVLNIENNVECKDLSGLYYRLEIYSPNKDMIYKKSDSLISHKLINEVEIKAPEMWWPKGYGKASLYDVKFQILDSNGKSLDTKITETGIRTIEIEEIDDAQRPGSSFTIKINNVRIFAKGANWVPAHPFPSRISKEKYTRLIEQAEAANFNTLRVWGGGIYESDDFWKLCNRKGIMVLQDFMLACQSYPENDPQFTSLLKREFTANIIRIRNHASLIFWYGDNELGLGSQPQENWNCKELHQTLTKALLEKLDPSRPFRISSPHGKDPRSNNSLISGDCHKSSFEESFTSDYRKVMDSYNCGRFVSEHAVAGLPPKNSILKFMNEDDFRTGEILEYHTKDNPYIESGLTLYRRVEHHAETLYGSDSCPDIKLKKMEYFQYEDIRLAMESVRRRKFYSSGILFWMFNDCWPASGWSLVDYWGNRKAAWYAAQKGSAAIILASEADDQYLKWHLCSDLMQEKNVSCLFKIISTQGELRWSKELYCLANANISQQIFQIELEELKPLLADDAVFVAELFYDESSDRSYWTAGLPQEVQYAACNLSISESRNRNTGSITISTDNWAHVVSLQGDLDFSDNYFELLPGESKTIHWSSPQELYNDPMTIHCWNLKEIIAHNNTVSAQINLQKSNSERLVLK</sequence>
<accession>A0ABY7VV95</accession>
<dbReference type="InterPro" id="IPR017853">
    <property type="entry name" value="GH"/>
</dbReference>
<evidence type="ECO:0000256" key="5">
    <source>
        <dbReference type="ARBA" id="ARBA00023180"/>
    </source>
</evidence>
<dbReference type="Gene3D" id="2.60.40.10">
    <property type="entry name" value="Immunoglobulins"/>
    <property type="match status" value="2"/>
</dbReference>
<keyword evidence="11" id="KW-1185">Reference proteome</keyword>
<dbReference type="InterPro" id="IPR050887">
    <property type="entry name" value="Beta-mannosidase_GH2"/>
</dbReference>
<feature type="domain" description="Glycoside hydrolase family 2 immunoglobulin-like beta-sandwich" evidence="7">
    <location>
        <begin position="196"/>
        <end position="301"/>
    </location>
</feature>
<dbReference type="Gene3D" id="3.20.20.80">
    <property type="entry name" value="Glycosidases"/>
    <property type="match status" value="1"/>
</dbReference>
<feature type="domain" description="Beta-mannosidase Ig-fold" evidence="8">
    <location>
        <begin position="756"/>
        <end position="803"/>
    </location>
</feature>
<dbReference type="SUPFAM" id="SSF51445">
    <property type="entry name" value="(Trans)glycosidases"/>
    <property type="match status" value="1"/>
</dbReference>
<feature type="domain" description="Beta-mannosidase-like galactose-binding" evidence="9">
    <location>
        <begin position="24"/>
        <end position="185"/>
    </location>
</feature>